<reference evidence="6" key="1">
    <citation type="thesis" date="2021" institute="BYU ScholarsArchive" country="Provo, UT, USA">
        <title>Applications of and Algorithms for Genome Assembly and Genomic Analyses with an Emphasis on Marine Teleosts.</title>
        <authorList>
            <person name="Pickett B.D."/>
        </authorList>
    </citation>
    <scope>NUCLEOTIDE SEQUENCE</scope>
    <source>
        <strain evidence="6">HI-2016</strain>
    </source>
</reference>
<evidence type="ECO:0000256" key="3">
    <source>
        <dbReference type="ARBA" id="ARBA00023136"/>
    </source>
</evidence>
<dbReference type="InterPro" id="IPR007110">
    <property type="entry name" value="Ig-like_dom"/>
</dbReference>
<dbReference type="AlphaFoldDB" id="A0A8T2N1B2"/>
<dbReference type="SUPFAM" id="SSF48726">
    <property type="entry name" value="Immunoglobulin"/>
    <property type="match status" value="2"/>
</dbReference>
<comment type="subcellular location">
    <subcellularLocation>
        <location evidence="1">Membrane</location>
    </subcellularLocation>
</comment>
<dbReference type="InterPro" id="IPR036179">
    <property type="entry name" value="Ig-like_dom_sf"/>
</dbReference>
<evidence type="ECO:0000256" key="1">
    <source>
        <dbReference type="ARBA" id="ARBA00004370"/>
    </source>
</evidence>
<dbReference type="Gene3D" id="2.60.40.10">
    <property type="entry name" value="Immunoglobulins"/>
    <property type="match status" value="2"/>
</dbReference>
<dbReference type="OrthoDB" id="9835793at2759"/>
<comment type="caution">
    <text evidence="6">The sequence shown here is derived from an EMBL/GenBank/DDBJ whole genome shotgun (WGS) entry which is preliminary data.</text>
</comment>
<evidence type="ECO:0000256" key="4">
    <source>
        <dbReference type="ARBA" id="ARBA00023180"/>
    </source>
</evidence>
<name>A0A8T2N1B2_9TELE</name>
<gene>
    <name evidence="6" type="ORF">JZ751_008503</name>
</gene>
<dbReference type="InterPro" id="IPR013783">
    <property type="entry name" value="Ig-like_fold"/>
</dbReference>
<keyword evidence="4" id="KW-0325">Glycoprotein</keyword>
<dbReference type="PROSITE" id="PS50835">
    <property type="entry name" value="IG_LIKE"/>
    <property type="match status" value="1"/>
</dbReference>
<protein>
    <recommendedName>
        <fullName evidence="5">Ig-like domain-containing protein</fullName>
    </recommendedName>
</protein>
<feature type="domain" description="Ig-like" evidence="5">
    <location>
        <begin position="123"/>
        <end position="199"/>
    </location>
</feature>
<sequence>MAAKCCWWNEASFRYTKVVSSAVTSALPEKLHGIMGDAVIFPFAVRKSGSLINGFATIGKVTSGQFTALPNEQFRGRVQWDGSTGNLSITGLKMGDSGTYEILNNDDETKDKSFQYHLTVYVPVLAPSVIVTHDEHPCKLLCTVGRGTQVTLSWYREGESLIHTPLVNAPYHLPVPVCESGSYTCEAENSVSIEMASVTLGDECADLPPPRIRSTEHRT</sequence>
<keyword evidence="3" id="KW-0472">Membrane</keyword>
<keyword evidence="2" id="KW-0732">Signal</keyword>
<dbReference type="PANTHER" id="PTHR12080:SF55">
    <property type="entry name" value="LYMPHOCYTE FUNCTION-ASSOCIATED ANTIGEN 3"/>
    <property type="match status" value="1"/>
</dbReference>
<dbReference type="Proteomes" id="UP000824540">
    <property type="component" value="Unassembled WGS sequence"/>
</dbReference>
<dbReference type="CDD" id="cd00096">
    <property type="entry name" value="Ig"/>
    <property type="match status" value="1"/>
</dbReference>
<dbReference type="EMBL" id="JAFBMS010000159">
    <property type="protein sequence ID" value="KAG9334205.1"/>
    <property type="molecule type" value="Genomic_DNA"/>
</dbReference>
<evidence type="ECO:0000313" key="7">
    <source>
        <dbReference type="Proteomes" id="UP000824540"/>
    </source>
</evidence>
<evidence type="ECO:0000313" key="6">
    <source>
        <dbReference type="EMBL" id="KAG9334205.1"/>
    </source>
</evidence>
<dbReference type="GO" id="GO:0016020">
    <property type="term" value="C:membrane"/>
    <property type="evidence" value="ECO:0007669"/>
    <property type="project" value="UniProtKB-SubCell"/>
</dbReference>
<organism evidence="6 7">
    <name type="scientific">Albula glossodonta</name>
    <name type="common">roundjaw bonefish</name>
    <dbReference type="NCBI Taxonomy" id="121402"/>
    <lineage>
        <taxon>Eukaryota</taxon>
        <taxon>Metazoa</taxon>
        <taxon>Chordata</taxon>
        <taxon>Craniata</taxon>
        <taxon>Vertebrata</taxon>
        <taxon>Euteleostomi</taxon>
        <taxon>Actinopterygii</taxon>
        <taxon>Neopterygii</taxon>
        <taxon>Teleostei</taxon>
        <taxon>Albuliformes</taxon>
        <taxon>Albulidae</taxon>
        <taxon>Albula</taxon>
    </lineage>
</organism>
<dbReference type="InterPro" id="IPR015631">
    <property type="entry name" value="CD2/SLAM_rcpt"/>
</dbReference>
<dbReference type="Pfam" id="PF13895">
    <property type="entry name" value="Ig_2"/>
    <property type="match status" value="1"/>
</dbReference>
<accession>A0A8T2N1B2</accession>
<evidence type="ECO:0000256" key="2">
    <source>
        <dbReference type="ARBA" id="ARBA00022729"/>
    </source>
</evidence>
<proteinExistence type="predicted"/>
<keyword evidence="7" id="KW-1185">Reference proteome</keyword>
<evidence type="ECO:0000259" key="5">
    <source>
        <dbReference type="PROSITE" id="PS50835"/>
    </source>
</evidence>
<dbReference type="PANTHER" id="PTHR12080">
    <property type="entry name" value="SIGNALING LYMPHOCYTIC ACTIVATION MOLECULE"/>
    <property type="match status" value="1"/>
</dbReference>